<dbReference type="Pfam" id="PF08534">
    <property type="entry name" value="Redoxin"/>
    <property type="match status" value="1"/>
</dbReference>
<dbReference type="Gene3D" id="3.40.30.10">
    <property type="entry name" value="Glutaredoxin"/>
    <property type="match status" value="1"/>
</dbReference>
<keyword evidence="8" id="KW-1185">Reference proteome</keyword>
<evidence type="ECO:0000256" key="5">
    <source>
        <dbReference type="SAM" id="SignalP"/>
    </source>
</evidence>
<evidence type="ECO:0000256" key="3">
    <source>
        <dbReference type="ARBA" id="ARBA00023157"/>
    </source>
</evidence>
<dbReference type="EMBL" id="CP022743">
    <property type="protein sequence ID" value="ASU35220.1"/>
    <property type="molecule type" value="Genomic_DNA"/>
</dbReference>
<dbReference type="CDD" id="cd02966">
    <property type="entry name" value="TlpA_like_family"/>
    <property type="match status" value="1"/>
</dbReference>
<feature type="domain" description="Thioredoxin" evidence="6">
    <location>
        <begin position="345"/>
        <end position="499"/>
    </location>
</feature>
<dbReference type="InterPro" id="IPR050553">
    <property type="entry name" value="Thioredoxin_ResA/DsbE_sf"/>
</dbReference>
<gene>
    <name evidence="7" type="ORF">MuYL_3335</name>
</gene>
<dbReference type="KEGG" id="muc:MuYL_3335"/>
<keyword evidence="3" id="KW-1015">Disulfide bond</keyword>
<evidence type="ECO:0000313" key="7">
    <source>
        <dbReference type="EMBL" id="ASU35220.1"/>
    </source>
</evidence>
<evidence type="ECO:0000256" key="4">
    <source>
        <dbReference type="ARBA" id="ARBA00023284"/>
    </source>
</evidence>
<proteinExistence type="predicted"/>
<evidence type="ECO:0000256" key="1">
    <source>
        <dbReference type="ARBA" id="ARBA00004196"/>
    </source>
</evidence>
<dbReference type="InterPro" id="IPR013740">
    <property type="entry name" value="Redoxin"/>
</dbReference>
<dbReference type="GO" id="GO:0016491">
    <property type="term" value="F:oxidoreductase activity"/>
    <property type="evidence" value="ECO:0007669"/>
    <property type="project" value="InterPro"/>
</dbReference>
<dbReference type="PANTHER" id="PTHR42852:SF6">
    <property type="entry name" value="THIOL:DISULFIDE INTERCHANGE PROTEIN DSBE"/>
    <property type="match status" value="1"/>
</dbReference>
<dbReference type="PANTHER" id="PTHR42852">
    <property type="entry name" value="THIOL:DISULFIDE INTERCHANGE PROTEIN DSBE"/>
    <property type="match status" value="1"/>
</dbReference>
<keyword evidence="2" id="KW-0201">Cytochrome c-type biogenesis</keyword>
<evidence type="ECO:0000259" key="6">
    <source>
        <dbReference type="PROSITE" id="PS51352"/>
    </source>
</evidence>
<dbReference type="AlphaFoldDB" id="A0A223NZL5"/>
<protein>
    <recommendedName>
        <fullName evidence="6">Thioredoxin domain-containing protein</fullName>
    </recommendedName>
</protein>
<accession>A0A223NZL5</accession>
<dbReference type="PROSITE" id="PS51352">
    <property type="entry name" value="THIOREDOXIN_2"/>
    <property type="match status" value="1"/>
</dbReference>
<dbReference type="InterPro" id="IPR036249">
    <property type="entry name" value="Thioredoxin-like_sf"/>
</dbReference>
<evidence type="ECO:0000256" key="2">
    <source>
        <dbReference type="ARBA" id="ARBA00022748"/>
    </source>
</evidence>
<name>A0A223NZL5_9SPHI</name>
<keyword evidence="5" id="KW-0732">Signal</keyword>
<dbReference type="GO" id="GO:0030313">
    <property type="term" value="C:cell envelope"/>
    <property type="evidence" value="ECO:0007669"/>
    <property type="project" value="UniProtKB-SubCell"/>
</dbReference>
<reference evidence="7 8" key="1">
    <citation type="submission" date="2017-08" db="EMBL/GenBank/DDBJ databases">
        <title>Complete genome sequence of Mucilaginibacter sp. strain BJC16-A31.</title>
        <authorList>
            <consortium name="Henan University of Science and Technology"/>
            <person name="You X."/>
        </authorList>
    </citation>
    <scope>NUCLEOTIDE SEQUENCE [LARGE SCALE GENOMIC DNA]</scope>
    <source>
        <strain evidence="7 8">BJC16-A31</strain>
    </source>
</reference>
<dbReference type="OrthoDB" id="743079at2"/>
<dbReference type="Proteomes" id="UP000215002">
    <property type="component" value="Chromosome"/>
</dbReference>
<feature type="signal peptide" evidence="5">
    <location>
        <begin position="1"/>
        <end position="20"/>
    </location>
</feature>
<evidence type="ECO:0000313" key="8">
    <source>
        <dbReference type="Proteomes" id="UP000215002"/>
    </source>
</evidence>
<feature type="chain" id="PRO_5013302126" description="Thioredoxin domain-containing protein" evidence="5">
    <location>
        <begin position="21"/>
        <end position="499"/>
    </location>
</feature>
<dbReference type="RefSeq" id="WP_094571451.1">
    <property type="nucleotide sequence ID" value="NZ_CP022743.1"/>
</dbReference>
<keyword evidence="4" id="KW-0676">Redox-active center</keyword>
<dbReference type="SUPFAM" id="SSF52833">
    <property type="entry name" value="Thioredoxin-like"/>
    <property type="match status" value="1"/>
</dbReference>
<dbReference type="GO" id="GO:0017004">
    <property type="term" value="P:cytochrome complex assembly"/>
    <property type="evidence" value="ECO:0007669"/>
    <property type="project" value="UniProtKB-KW"/>
</dbReference>
<organism evidence="7 8">
    <name type="scientific">Mucilaginibacter xinganensis</name>
    <dbReference type="NCBI Taxonomy" id="1234841"/>
    <lineage>
        <taxon>Bacteria</taxon>
        <taxon>Pseudomonadati</taxon>
        <taxon>Bacteroidota</taxon>
        <taxon>Sphingobacteriia</taxon>
        <taxon>Sphingobacteriales</taxon>
        <taxon>Sphingobacteriaceae</taxon>
        <taxon>Mucilaginibacter</taxon>
    </lineage>
</organism>
<dbReference type="InterPro" id="IPR013766">
    <property type="entry name" value="Thioredoxin_domain"/>
</dbReference>
<comment type="subcellular location">
    <subcellularLocation>
        <location evidence="1">Cell envelope</location>
    </subcellularLocation>
</comment>
<sequence>MKNKITLMVIMLMASLNSFAQFKLSGRIKNFKGTDSITLNIPLVYGNFSENDTRIPISDKGGFVDKIMVTTQKFATFYYKNKMTTILLSPGKSLSLLIDSVGKITGFSGTGAEENKLLYQAKLTEPPFFLQGDYKTNPYAKLQVAELQEKLVKPWFKIRDENIARVKGSKIAANDKKLIESEIYYQAYNELNYFARGVMPADKKMVGEFIIRNFDGLQPNPKTFPAGPWYYYFVENYVSYLDSKIFMQYEPTDVRSKEAFRKVYHMELDSAFAVVKRNGKSYIRWYLMKQYFSKSVAEQYLAQAIWKECREKDISHVTPLMDDFKTNFPNSSYMAILQRRVNTLELLGRQNEQLKNIDVFAGYDKVKSIYEVVNTFKGKVIYLDVWGTWCGPCKRELTFNPRLKQRFKDKDVVFVYLDMDADEKDADWRKFIRLNGITGIHLRKSNSEIQQFWEELLPGKKERLYPSYFIFDKTGKLVLADTKQPSDGEELYTEIEKYL</sequence>